<gene>
    <name evidence="2" type="ORF">PMAYCL1PPCAC_19925</name>
</gene>
<proteinExistence type="predicted"/>
<feature type="non-terminal residue" evidence="2">
    <location>
        <position position="100"/>
    </location>
</feature>
<evidence type="ECO:0000313" key="3">
    <source>
        <dbReference type="Proteomes" id="UP001328107"/>
    </source>
</evidence>
<keyword evidence="3" id="KW-1185">Reference proteome</keyword>
<feature type="region of interest" description="Disordered" evidence="1">
    <location>
        <begin position="58"/>
        <end position="100"/>
    </location>
</feature>
<protein>
    <submittedName>
        <fullName evidence="2">Uncharacterized protein</fullName>
    </submittedName>
</protein>
<feature type="compositionally biased region" description="Basic and acidic residues" evidence="1">
    <location>
        <begin position="23"/>
        <end position="39"/>
    </location>
</feature>
<sequence>QSKPTSLRRVDGDPAPAEPAPAPEKKEKKTPPESDGKEYDALAKTEGLGVGSKEVIDFPSSMTSSIDPLQKESAEVTDRTEEKTNYNIVDLSKDDKTDKE</sequence>
<organism evidence="2 3">
    <name type="scientific">Pristionchus mayeri</name>
    <dbReference type="NCBI Taxonomy" id="1317129"/>
    <lineage>
        <taxon>Eukaryota</taxon>
        <taxon>Metazoa</taxon>
        <taxon>Ecdysozoa</taxon>
        <taxon>Nematoda</taxon>
        <taxon>Chromadorea</taxon>
        <taxon>Rhabditida</taxon>
        <taxon>Rhabditina</taxon>
        <taxon>Diplogasteromorpha</taxon>
        <taxon>Diplogasteroidea</taxon>
        <taxon>Neodiplogasteridae</taxon>
        <taxon>Pristionchus</taxon>
    </lineage>
</organism>
<evidence type="ECO:0000256" key="1">
    <source>
        <dbReference type="SAM" id="MobiDB-lite"/>
    </source>
</evidence>
<dbReference type="Proteomes" id="UP001328107">
    <property type="component" value="Unassembled WGS sequence"/>
</dbReference>
<accession>A0AAN5CSG1</accession>
<comment type="caution">
    <text evidence="2">The sequence shown here is derived from an EMBL/GenBank/DDBJ whole genome shotgun (WGS) entry which is preliminary data.</text>
</comment>
<feature type="region of interest" description="Disordered" evidence="1">
    <location>
        <begin position="1"/>
        <end position="39"/>
    </location>
</feature>
<feature type="non-terminal residue" evidence="2">
    <location>
        <position position="1"/>
    </location>
</feature>
<evidence type="ECO:0000313" key="2">
    <source>
        <dbReference type="EMBL" id="GMR49730.1"/>
    </source>
</evidence>
<feature type="compositionally biased region" description="Basic and acidic residues" evidence="1">
    <location>
        <begin position="69"/>
        <end position="84"/>
    </location>
</feature>
<dbReference type="EMBL" id="BTRK01000004">
    <property type="protein sequence ID" value="GMR49730.1"/>
    <property type="molecule type" value="Genomic_DNA"/>
</dbReference>
<name>A0AAN5CSG1_9BILA</name>
<dbReference type="AlphaFoldDB" id="A0AAN5CSG1"/>
<feature type="compositionally biased region" description="Basic and acidic residues" evidence="1">
    <location>
        <begin position="91"/>
        <end position="100"/>
    </location>
</feature>
<reference evidence="3" key="1">
    <citation type="submission" date="2022-10" db="EMBL/GenBank/DDBJ databases">
        <title>Genome assembly of Pristionchus species.</title>
        <authorList>
            <person name="Yoshida K."/>
            <person name="Sommer R.J."/>
        </authorList>
    </citation>
    <scope>NUCLEOTIDE SEQUENCE [LARGE SCALE GENOMIC DNA]</scope>
    <source>
        <strain evidence="3">RS5460</strain>
    </source>
</reference>